<reference evidence="1" key="1">
    <citation type="submission" date="2025-08" db="UniProtKB">
        <authorList>
            <consortium name="Ensembl"/>
        </authorList>
    </citation>
    <scope>IDENTIFICATION</scope>
</reference>
<evidence type="ECO:0000313" key="2">
    <source>
        <dbReference type="Proteomes" id="UP000694415"/>
    </source>
</evidence>
<name>A0A8C6H306_MUSSI</name>
<sequence>MGVSPHGFLGGLLFPPLLRVAVEGQVTPTVGRAPAQLSAAQLQLAVGWQRVLIRRVVLVFALAGPSLVCGWRRPGVVGCAARAQLRAQLGRRLQAAPAAAALRPRLALQHAAQVRVIVLGRGARGPAHQARQRRILRRPAACGCRAVGPAALPVSRRLATASAPVVLIQRAVLVEGTVGPRLRALEAAPRPRLVAVAIGAPRPLAVRVCEGCQLVHRHGRHARGKVLPRQHLGFGALLAAGRWSLVTAWNPCNAPLEFQGPRCILPLSPAG</sequence>
<proteinExistence type="predicted"/>
<dbReference type="Ensembl" id="ENSMSIT00000019143.1">
    <property type="protein sequence ID" value="ENSMSIP00000015064.1"/>
    <property type="gene ID" value="ENSMSIG00000012958.1"/>
</dbReference>
<keyword evidence="2" id="KW-1185">Reference proteome</keyword>
<dbReference type="Proteomes" id="UP000694415">
    <property type="component" value="Unplaced"/>
</dbReference>
<evidence type="ECO:0000313" key="1">
    <source>
        <dbReference type="Ensembl" id="ENSMSIP00000015064.1"/>
    </source>
</evidence>
<dbReference type="AlphaFoldDB" id="A0A8C6H306"/>
<organism evidence="1 2">
    <name type="scientific">Mus spicilegus</name>
    <name type="common">Mound-building mouse</name>
    <dbReference type="NCBI Taxonomy" id="10103"/>
    <lineage>
        <taxon>Eukaryota</taxon>
        <taxon>Metazoa</taxon>
        <taxon>Chordata</taxon>
        <taxon>Craniata</taxon>
        <taxon>Vertebrata</taxon>
        <taxon>Euteleostomi</taxon>
        <taxon>Mammalia</taxon>
        <taxon>Eutheria</taxon>
        <taxon>Euarchontoglires</taxon>
        <taxon>Glires</taxon>
        <taxon>Rodentia</taxon>
        <taxon>Myomorpha</taxon>
        <taxon>Muroidea</taxon>
        <taxon>Muridae</taxon>
        <taxon>Murinae</taxon>
        <taxon>Mus</taxon>
        <taxon>Mus</taxon>
    </lineage>
</organism>
<dbReference type="GeneTree" id="ENSGT00950000185149"/>
<reference evidence="1" key="2">
    <citation type="submission" date="2025-09" db="UniProtKB">
        <authorList>
            <consortium name="Ensembl"/>
        </authorList>
    </citation>
    <scope>IDENTIFICATION</scope>
</reference>
<accession>A0A8C6H306</accession>
<protein>
    <submittedName>
        <fullName evidence="1">Uncharacterized protein</fullName>
    </submittedName>
</protein>